<gene>
    <name evidence="9" type="ORF">M413DRAFT_16402</name>
</gene>
<dbReference type="HOGENOM" id="CLU_022869_0_1_1"/>
<dbReference type="AlphaFoldDB" id="A0A0C2Z0I0"/>
<feature type="transmembrane region" description="Helical" evidence="8">
    <location>
        <begin position="26"/>
        <end position="54"/>
    </location>
</feature>
<reference evidence="9 10" key="1">
    <citation type="submission" date="2014-04" db="EMBL/GenBank/DDBJ databases">
        <authorList>
            <consortium name="DOE Joint Genome Institute"/>
            <person name="Kuo A."/>
            <person name="Gay G."/>
            <person name="Dore J."/>
            <person name="Kohler A."/>
            <person name="Nagy L.G."/>
            <person name="Floudas D."/>
            <person name="Copeland A."/>
            <person name="Barry K.W."/>
            <person name="Cichocki N."/>
            <person name="Veneault-Fourrey C."/>
            <person name="LaButti K."/>
            <person name="Lindquist E.A."/>
            <person name="Lipzen A."/>
            <person name="Lundell T."/>
            <person name="Morin E."/>
            <person name="Murat C."/>
            <person name="Sun H."/>
            <person name="Tunlid A."/>
            <person name="Henrissat B."/>
            <person name="Grigoriev I.V."/>
            <person name="Hibbett D.S."/>
            <person name="Martin F."/>
            <person name="Nordberg H.P."/>
            <person name="Cantor M.N."/>
            <person name="Hua S.X."/>
        </authorList>
    </citation>
    <scope>NUCLEOTIDE SEQUENCE [LARGE SCALE GENOMIC DNA]</scope>
    <source>
        <strain evidence="10">h7</strain>
    </source>
</reference>
<dbReference type="InterPro" id="IPR038770">
    <property type="entry name" value="Na+/solute_symporter_sf"/>
</dbReference>
<evidence type="ECO:0000256" key="8">
    <source>
        <dbReference type="SAM" id="Phobius"/>
    </source>
</evidence>
<dbReference type="InterPro" id="IPR002657">
    <property type="entry name" value="BilAc:Na_symport/Acr3"/>
</dbReference>
<dbReference type="Gene3D" id="1.20.1530.20">
    <property type="match status" value="2"/>
</dbReference>
<dbReference type="GO" id="GO:0005886">
    <property type="term" value="C:plasma membrane"/>
    <property type="evidence" value="ECO:0007669"/>
    <property type="project" value="UniProtKB-SubCell"/>
</dbReference>
<feature type="transmembrane region" description="Helical" evidence="8">
    <location>
        <begin position="75"/>
        <end position="97"/>
    </location>
</feature>
<evidence type="ECO:0000256" key="4">
    <source>
        <dbReference type="ARBA" id="ARBA00022475"/>
    </source>
</evidence>
<keyword evidence="5 8" id="KW-0812">Transmembrane</keyword>
<dbReference type="Pfam" id="PF01758">
    <property type="entry name" value="SBF"/>
    <property type="match status" value="1"/>
</dbReference>
<dbReference type="GO" id="GO:0015297">
    <property type="term" value="F:antiporter activity"/>
    <property type="evidence" value="ECO:0007669"/>
    <property type="project" value="InterPro"/>
</dbReference>
<comment type="subcellular location">
    <subcellularLocation>
        <location evidence="1">Cell membrane</location>
        <topology evidence="1">Multi-pass membrane protein</topology>
    </subcellularLocation>
</comment>
<dbReference type="GO" id="GO:0015105">
    <property type="term" value="F:arsenite transmembrane transporter activity"/>
    <property type="evidence" value="ECO:0007669"/>
    <property type="project" value="TreeGrafter"/>
</dbReference>
<keyword evidence="6 8" id="KW-1133">Transmembrane helix</keyword>
<evidence type="ECO:0000256" key="6">
    <source>
        <dbReference type="ARBA" id="ARBA00022989"/>
    </source>
</evidence>
<dbReference type="Proteomes" id="UP000053424">
    <property type="component" value="Unassembled WGS sequence"/>
</dbReference>
<proteinExistence type="inferred from homology"/>
<evidence type="ECO:0000313" key="10">
    <source>
        <dbReference type="Proteomes" id="UP000053424"/>
    </source>
</evidence>
<evidence type="ECO:0000256" key="7">
    <source>
        <dbReference type="ARBA" id="ARBA00023136"/>
    </source>
</evidence>
<protein>
    <submittedName>
        <fullName evidence="9">Uncharacterized protein</fullName>
    </submittedName>
</protein>
<dbReference type="EMBL" id="KN831770">
    <property type="protein sequence ID" value="KIM46667.1"/>
    <property type="molecule type" value="Genomic_DNA"/>
</dbReference>
<dbReference type="PANTHER" id="PTHR43057">
    <property type="entry name" value="ARSENITE EFFLUX TRANSPORTER"/>
    <property type="match status" value="1"/>
</dbReference>
<sequence length="219" mass="24418">MVGIARCIAMVVIWNDLTGGDADYCAILVVVNAALQIVLYSPFSVLLINVIGGNKQQSLHVSYGTVAISVLIQEVFAYLLPFSLIGLLYTIIVLFAYQGHRIRNLGPVFRVFVPLILYFVIMWTSTFGLIYHLARREMPQGAHDRVYGYETAVVQAFTAASNDFELAIAVAIAVYSVNSEQALAANIVPLIEVPVLLGLTWVALYLRYQWNSRRRSYTH</sequence>
<keyword evidence="3" id="KW-0813">Transport</keyword>
<dbReference type="OrthoDB" id="3032317at2759"/>
<keyword evidence="4" id="KW-1003">Cell membrane</keyword>
<dbReference type="InterPro" id="IPR004706">
    <property type="entry name" value="Arsenical-R_Acr3"/>
</dbReference>
<evidence type="ECO:0000313" key="9">
    <source>
        <dbReference type="EMBL" id="KIM46667.1"/>
    </source>
</evidence>
<dbReference type="STRING" id="686832.A0A0C2Z0I0"/>
<keyword evidence="10" id="KW-1185">Reference proteome</keyword>
<evidence type="ECO:0000256" key="2">
    <source>
        <dbReference type="ARBA" id="ARBA00010110"/>
    </source>
</evidence>
<organism evidence="9 10">
    <name type="scientific">Hebeloma cylindrosporum</name>
    <dbReference type="NCBI Taxonomy" id="76867"/>
    <lineage>
        <taxon>Eukaryota</taxon>
        <taxon>Fungi</taxon>
        <taxon>Dikarya</taxon>
        <taxon>Basidiomycota</taxon>
        <taxon>Agaricomycotina</taxon>
        <taxon>Agaricomycetes</taxon>
        <taxon>Agaricomycetidae</taxon>
        <taxon>Agaricales</taxon>
        <taxon>Agaricineae</taxon>
        <taxon>Hymenogastraceae</taxon>
        <taxon>Hebeloma</taxon>
    </lineage>
</organism>
<dbReference type="PANTHER" id="PTHR43057:SF1">
    <property type="entry name" value="ARSENICAL-RESISTANCE PROTEIN 3"/>
    <property type="match status" value="1"/>
</dbReference>
<name>A0A0C2Z0I0_HEBCY</name>
<dbReference type="GO" id="GO:0015104">
    <property type="term" value="F:antimonite transmembrane transporter activity"/>
    <property type="evidence" value="ECO:0007669"/>
    <property type="project" value="TreeGrafter"/>
</dbReference>
<accession>A0A0C2Z0I0</accession>
<keyword evidence="7 8" id="KW-0472">Membrane</keyword>
<evidence type="ECO:0000256" key="1">
    <source>
        <dbReference type="ARBA" id="ARBA00004651"/>
    </source>
</evidence>
<comment type="similarity">
    <text evidence="2">Belongs to the arsenical resistance-3 (ACR3) (TC 2.A.59) family.</text>
</comment>
<feature type="transmembrane region" description="Helical" evidence="8">
    <location>
        <begin position="183"/>
        <end position="206"/>
    </location>
</feature>
<reference evidence="10" key="2">
    <citation type="submission" date="2015-01" db="EMBL/GenBank/DDBJ databases">
        <title>Evolutionary Origins and Diversification of the Mycorrhizal Mutualists.</title>
        <authorList>
            <consortium name="DOE Joint Genome Institute"/>
            <consortium name="Mycorrhizal Genomics Consortium"/>
            <person name="Kohler A."/>
            <person name="Kuo A."/>
            <person name="Nagy L.G."/>
            <person name="Floudas D."/>
            <person name="Copeland A."/>
            <person name="Barry K.W."/>
            <person name="Cichocki N."/>
            <person name="Veneault-Fourrey C."/>
            <person name="LaButti K."/>
            <person name="Lindquist E.A."/>
            <person name="Lipzen A."/>
            <person name="Lundell T."/>
            <person name="Morin E."/>
            <person name="Murat C."/>
            <person name="Riley R."/>
            <person name="Ohm R."/>
            <person name="Sun H."/>
            <person name="Tunlid A."/>
            <person name="Henrissat B."/>
            <person name="Grigoriev I.V."/>
            <person name="Hibbett D.S."/>
            <person name="Martin F."/>
        </authorList>
    </citation>
    <scope>NUCLEOTIDE SEQUENCE [LARGE SCALE GENOMIC DNA]</scope>
    <source>
        <strain evidence="10">h7</strain>
    </source>
</reference>
<evidence type="ECO:0000256" key="3">
    <source>
        <dbReference type="ARBA" id="ARBA00022448"/>
    </source>
</evidence>
<evidence type="ECO:0000256" key="5">
    <source>
        <dbReference type="ARBA" id="ARBA00022692"/>
    </source>
</evidence>
<feature type="transmembrane region" description="Helical" evidence="8">
    <location>
        <begin position="109"/>
        <end position="131"/>
    </location>
</feature>